<feature type="signal peptide" evidence="2">
    <location>
        <begin position="1"/>
        <end position="22"/>
    </location>
</feature>
<evidence type="ECO:0000313" key="5">
    <source>
        <dbReference type="Proteomes" id="UP001189429"/>
    </source>
</evidence>
<dbReference type="Pfam" id="PF13360">
    <property type="entry name" value="PQQ_2"/>
    <property type="match status" value="2"/>
</dbReference>
<feature type="compositionally biased region" description="Basic and acidic residues" evidence="1">
    <location>
        <begin position="732"/>
        <end position="742"/>
    </location>
</feature>
<protein>
    <recommendedName>
        <fullName evidence="3">Pyrrolo-quinoline quinone repeat domain-containing protein</fullName>
    </recommendedName>
</protein>
<evidence type="ECO:0000313" key="4">
    <source>
        <dbReference type="EMBL" id="CAK0794164.1"/>
    </source>
</evidence>
<dbReference type="EMBL" id="CAUYUJ010001106">
    <property type="protein sequence ID" value="CAK0794164.1"/>
    <property type="molecule type" value="Genomic_DNA"/>
</dbReference>
<reference evidence="4" key="1">
    <citation type="submission" date="2023-10" db="EMBL/GenBank/DDBJ databases">
        <authorList>
            <person name="Chen Y."/>
            <person name="Shah S."/>
            <person name="Dougan E. K."/>
            <person name="Thang M."/>
            <person name="Chan C."/>
        </authorList>
    </citation>
    <scope>NUCLEOTIDE SEQUENCE [LARGE SCALE GENOMIC DNA]</scope>
</reference>
<organism evidence="4 5">
    <name type="scientific">Prorocentrum cordatum</name>
    <dbReference type="NCBI Taxonomy" id="2364126"/>
    <lineage>
        <taxon>Eukaryota</taxon>
        <taxon>Sar</taxon>
        <taxon>Alveolata</taxon>
        <taxon>Dinophyceae</taxon>
        <taxon>Prorocentrales</taxon>
        <taxon>Prorocentraceae</taxon>
        <taxon>Prorocentrum</taxon>
    </lineage>
</organism>
<name>A0ABN9PMN6_9DINO</name>
<feature type="domain" description="Pyrrolo-quinoline quinone repeat" evidence="3">
    <location>
        <begin position="306"/>
        <end position="428"/>
    </location>
</feature>
<dbReference type="InterPro" id="IPR002372">
    <property type="entry name" value="PQQ_rpt_dom"/>
</dbReference>
<dbReference type="InterPro" id="IPR018391">
    <property type="entry name" value="PQQ_b-propeller_rpt"/>
</dbReference>
<dbReference type="InterPro" id="IPR011047">
    <property type="entry name" value="Quinoprotein_ADH-like_sf"/>
</dbReference>
<evidence type="ECO:0000256" key="1">
    <source>
        <dbReference type="SAM" id="MobiDB-lite"/>
    </source>
</evidence>
<feature type="compositionally biased region" description="Basic and acidic residues" evidence="1">
    <location>
        <begin position="685"/>
        <end position="696"/>
    </location>
</feature>
<dbReference type="PANTHER" id="PTHR34512">
    <property type="entry name" value="CELL SURFACE PROTEIN"/>
    <property type="match status" value="1"/>
</dbReference>
<feature type="region of interest" description="Disordered" evidence="1">
    <location>
        <begin position="685"/>
        <end position="742"/>
    </location>
</feature>
<gene>
    <name evidence="4" type="ORF">PCOR1329_LOCUS4241</name>
</gene>
<keyword evidence="2" id="KW-0732">Signal</keyword>
<feature type="chain" id="PRO_5047009010" description="Pyrrolo-quinoline quinone repeat domain-containing protein" evidence="2">
    <location>
        <begin position="23"/>
        <end position="742"/>
    </location>
</feature>
<dbReference type="Proteomes" id="UP001189429">
    <property type="component" value="Unassembled WGS sequence"/>
</dbReference>
<keyword evidence="5" id="KW-1185">Reference proteome</keyword>
<dbReference type="PANTHER" id="PTHR34512:SF30">
    <property type="entry name" value="OUTER MEMBRANE PROTEIN ASSEMBLY FACTOR BAMB"/>
    <property type="match status" value="1"/>
</dbReference>
<dbReference type="Gene3D" id="2.130.10.10">
    <property type="entry name" value="YVTN repeat-like/Quinoprotein amine dehydrogenase"/>
    <property type="match status" value="1"/>
</dbReference>
<dbReference type="SUPFAM" id="SSF50998">
    <property type="entry name" value="Quinoprotein alcohol dehydrogenase-like"/>
    <property type="match status" value="1"/>
</dbReference>
<feature type="domain" description="Pyrrolo-quinoline quinone repeat" evidence="3">
    <location>
        <begin position="487"/>
        <end position="554"/>
    </location>
</feature>
<proteinExistence type="predicted"/>
<dbReference type="InterPro" id="IPR015943">
    <property type="entry name" value="WD40/YVTN_repeat-like_dom_sf"/>
</dbReference>
<comment type="caution">
    <text evidence="4">The sequence shown here is derived from an EMBL/GenBank/DDBJ whole genome shotgun (WGS) entry which is preliminary data.</text>
</comment>
<accession>A0ABN9PMN6</accession>
<evidence type="ECO:0000259" key="3">
    <source>
        <dbReference type="Pfam" id="PF13360"/>
    </source>
</evidence>
<sequence length="742" mass="80889">MQLATIVASVHLLVLKMLGTGAIEVRRPSSSQGGSSLLEYGSDAGGQGRVFGGVTSHFTQTADDKSYWAAVGMKNKVGVTRYQNYELRHIKRSDGKFFWADSANREDINFTGAKDLTASVTWGWHHPSGVYNTIPVGSPLLDDQNNIYIGADDAIRKFDVNGVIKWSYAPRGQLAAAPSLCPAGARRLATSDMSFGGQEDMVRPDWAKGNNESSTSSQLTRDFRVGDMVKVKPGASYWVDGRELFRVGDEGMISGVVPDEQGKDSKAVILWTRSGDKTVMQLHLMAKRFSHVEKRDTTLPAMLVGSTTSGYVFAIDLDSGDELWATWASNEIAGVKGSVACKGGIVVVATDRCTDRYCYRYRNQTNPLTPGNQWVRGLSAADGSSVWQYKTFQPMWSMIPLWGPGTSVMFQDWEGRVYSLNYLTGAEIFKVGGDIGTHTNAAAVYSPGHNTVIALGVKHYTNGRCNPYPAPGILPSCWTWPGTRGFVRAYNASSGRKVWELETPEPPASASISALNSPSFHTRLVVTMGHNCYLGASSQIWGLDPNNGHTRWIKEGPTLWTGFCAGDKEGADIRRAMGGREKCHPNSWSMPVADSTGDLYIGNQVGELMRYGLDPHSTSTRPELLSTLTTGVAFQDAAIAFGTGVMAVTTCTSLIVFHTMDDWQKSTWSVSHSDYSPISDKVHGEDLSHEISEESHGSIAVTPKVDSDDIWSNDEPVYDPNIDGGSSAYHRQAKEQDNALSY</sequence>
<evidence type="ECO:0000256" key="2">
    <source>
        <dbReference type="SAM" id="SignalP"/>
    </source>
</evidence>
<dbReference type="SMART" id="SM00564">
    <property type="entry name" value="PQQ"/>
    <property type="match status" value="5"/>
</dbReference>